<gene>
    <name evidence="1" type="ORF">HPB49_024959</name>
</gene>
<evidence type="ECO:0000313" key="2">
    <source>
        <dbReference type="Proteomes" id="UP000821865"/>
    </source>
</evidence>
<accession>A0ACB8CC80</accession>
<comment type="caution">
    <text evidence="1">The sequence shown here is derived from an EMBL/GenBank/DDBJ whole genome shotgun (WGS) entry which is preliminary data.</text>
</comment>
<protein>
    <submittedName>
        <fullName evidence="1">Uncharacterized protein</fullName>
    </submittedName>
</protein>
<dbReference type="Proteomes" id="UP000821865">
    <property type="component" value="Chromosome 8"/>
</dbReference>
<organism evidence="1 2">
    <name type="scientific">Dermacentor silvarum</name>
    <name type="common">Tick</name>
    <dbReference type="NCBI Taxonomy" id="543639"/>
    <lineage>
        <taxon>Eukaryota</taxon>
        <taxon>Metazoa</taxon>
        <taxon>Ecdysozoa</taxon>
        <taxon>Arthropoda</taxon>
        <taxon>Chelicerata</taxon>
        <taxon>Arachnida</taxon>
        <taxon>Acari</taxon>
        <taxon>Parasitiformes</taxon>
        <taxon>Ixodida</taxon>
        <taxon>Ixodoidea</taxon>
        <taxon>Ixodidae</taxon>
        <taxon>Rhipicephalinae</taxon>
        <taxon>Dermacentor</taxon>
    </lineage>
</organism>
<evidence type="ECO:0000313" key="1">
    <source>
        <dbReference type="EMBL" id="KAH7938531.1"/>
    </source>
</evidence>
<proteinExistence type="predicted"/>
<dbReference type="EMBL" id="CM023477">
    <property type="protein sequence ID" value="KAH7938531.1"/>
    <property type="molecule type" value="Genomic_DNA"/>
</dbReference>
<reference evidence="1" key="1">
    <citation type="submission" date="2020-05" db="EMBL/GenBank/DDBJ databases">
        <title>Large-scale comparative analyses of tick genomes elucidate their genetic diversity and vector capacities.</title>
        <authorList>
            <person name="Jia N."/>
            <person name="Wang J."/>
            <person name="Shi W."/>
            <person name="Du L."/>
            <person name="Sun Y."/>
            <person name="Zhan W."/>
            <person name="Jiang J."/>
            <person name="Wang Q."/>
            <person name="Zhang B."/>
            <person name="Ji P."/>
            <person name="Sakyi L.B."/>
            <person name="Cui X."/>
            <person name="Yuan T."/>
            <person name="Jiang B."/>
            <person name="Yang W."/>
            <person name="Lam T.T.-Y."/>
            <person name="Chang Q."/>
            <person name="Ding S."/>
            <person name="Wang X."/>
            <person name="Zhu J."/>
            <person name="Ruan X."/>
            <person name="Zhao L."/>
            <person name="Wei J."/>
            <person name="Que T."/>
            <person name="Du C."/>
            <person name="Cheng J."/>
            <person name="Dai P."/>
            <person name="Han X."/>
            <person name="Huang E."/>
            <person name="Gao Y."/>
            <person name="Liu J."/>
            <person name="Shao H."/>
            <person name="Ye R."/>
            <person name="Li L."/>
            <person name="Wei W."/>
            <person name="Wang X."/>
            <person name="Wang C."/>
            <person name="Yang T."/>
            <person name="Huo Q."/>
            <person name="Li W."/>
            <person name="Guo W."/>
            <person name="Chen H."/>
            <person name="Zhou L."/>
            <person name="Ni X."/>
            <person name="Tian J."/>
            <person name="Zhou Y."/>
            <person name="Sheng Y."/>
            <person name="Liu T."/>
            <person name="Pan Y."/>
            <person name="Xia L."/>
            <person name="Li J."/>
            <person name="Zhao F."/>
            <person name="Cao W."/>
        </authorList>
    </citation>
    <scope>NUCLEOTIDE SEQUENCE</scope>
    <source>
        <strain evidence="1">Dsil-2018</strain>
    </source>
</reference>
<name>A0ACB8CC80_DERSI</name>
<sequence>MAANQLKPYAQIIDGVPRCPFATPESIRNALQFVAQQGDLLQASFPKSGTHWVQYIIQLILNGGEPLDTYEEFTQRAPFIEYHVDAAKHTTNAPLRTFCTHLPLRLETLNPEAKYVYVARNPWDVCVSLYHHVRETNIITAC</sequence>
<keyword evidence="2" id="KW-1185">Reference proteome</keyword>